<proteinExistence type="predicted"/>
<name>A0A434AYK5_9BACT</name>
<evidence type="ECO:0000313" key="1">
    <source>
        <dbReference type="EMBL" id="RUT79564.1"/>
    </source>
</evidence>
<gene>
    <name evidence="1" type="ORF">DLK05_02415</name>
</gene>
<organism evidence="1 2">
    <name type="scientific">Ancylomarina longa</name>
    <dbReference type="NCBI Taxonomy" id="2487017"/>
    <lineage>
        <taxon>Bacteria</taxon>
        <taxon>Pseudomonadati</taxon>
        <taxon>Bacteroidota</taxon>
        <taxon>Bacteroidia</taxon>
        <taxon>Marinilabiliales</taxon>
        <taxon>Marinifilaceae</taxon>
        <taxon>Ancylomarina</taxon>
    </lineage>
</organism>
<sequence>MIIEHVEVKNLLDEFNDLISNSQNIAIFTRDIELQKEEKNTLHSFIEKAESLRKAENRNYSEPELNLILCLEISAEAIQSEVSMLINLKEGNMDAAWGNLVCAQNQTSIVASNHPFSNGDYLNGYLARLDAYEKLIFPKMMFASAGGIIRETKCSICKGDYEECDHMKGKMYNGQLCVREIHKIDLEEVSIVENPANKLCRVLTIERNGKMVDTLTLKGKTTGNNV</sequence>
<evidence type="ECO:0000313" key="2">
    <source>
        <dbReference type="Proteomes" id="UP000282985"/>
    </source>
</evidence>
<dbReference type="Proteomes" id="UP000282985">
    <property type="component" value="Unassembled WGS sequence"/>
</dbReference>
<dbReference type="EMBL" id="RJJX01000002">
    <property type="protein sequence ID" value="RUT79564.1"/>
    <property type="molecule type" value="Genomic_DNA"/>
</dbReference>
<reference evidence="1 2" key="1">
    <citation type="submission" date="2018-11" db="EMBL/GenBank/DDBJ databases">
        <title>Parancylomarina longa gen. nov., sp. nov., isolated from sediments of southern Okinawa.</title>
        <authorList>
            <person name="Fu T."/>
        </authorList>
    </citation>
    <scope>NUCLEOTIDE SEQUENCE [LARGE SCALE GENOMIC DNA]</scope>
    <source>
        <strain evidence="1 2">T3-2 S1-C</strain>
    </source>
</reference>
<protein>
    <submittedName>
        <fullName evidence="1">Uncharacterized protein</fullName>
    </submittedName>
</protein>
<dbReference type="RefSeq" id="WP_127342385.1">
    <property type="nucleotide sequence ID" value="NZ_RJJX01000002.1"/>
</dbReference>
<comment type="caution">
    <text evidence="1">The sequence shown here is derived from an EMBL/GenBank/DDBJ whole genome shotgun (WGS) entry which is preliminary data.</text>
</comment>
<dbReference type="OrthoDB" id="9801392at2"/>
<keyword evidence="2" id="KW-1185">Reference proteome</keyword>
<accession>A0A434AYK5</accession>
<dbReference type="AlphaFoldDB" id="A0A434AYK5"/>